<feature type="domain" description="CCHC-type" evidence="9">
    <location>
        <begin position="434"/>
        <end position="449"/>
    </location>
</feature>
<evidence type="ECO:0000256" key="8">
    <source>
        <dbReference type="SAM" id="MobiDB-lite"/>
    </source>
</evidence>
<dbReference type="PANTHER" id="PTHR37984">
    <property type="entry name" value="PROTEIN CBG26694"/>
    <property type="match status" value="1"/>
</dbReference>
<dbReference type="PANTHER" id="PTHR37984:SF5">
    <property type="entry name" value="PROTEIN NYNRIN-LIKE"/>
    <property type="match status" value="1"/>
</dbReference>
<evidence type="ECO:0000259" key="10">
    <source>
        <dbReference type="PROSITE" id="PS50994"/>
    </source>
</evidence>
<evidence type="ECO:0000256" key="5">
    <source>
        <dbReference type="ARBA" id="ARBA00023268"/>
    </source>
</evidence>
<dbReference type="InterPro" id="IPR043128">
    <property type="entry name" value="Rev_trsase/Diguanyl_cyclase"/>
</dbReference>
<dbReference type="GO" id="GO:0003676">
    <property type="term" value="F:nucleic acid binding"/>
    <property type="evidence" value="ECO:0007669"/>
    <property type="project" value="InterPro"/>
</dbReference>
<dbReference type="Pfam" id="PF08284">
    <property type="entry name" value="RVP_2"/>
    <property type="match status" value="1"/>
</dbReference>
<comment type="caution">
    <text evidence="11">The sequence shown here is derived from an EMBL/GenBank/DDBJ whole genome shotgun (WGS) entry which is preliminary data.</text>
</comment>
<gene>
    <name evidence="11" type="ORF">Tci_501520</name>
</gene>
<proteinExistence type="predicted"/>
<dbReference type="SUPFAM" id="SSF53098">
    <property type="entry name" value="Ribonuclease H-like"/>
    <property type="match status" value="1"/>
</dbReference>
<feature type="non-terminal residue" evidence="11">
    <location>
        <position position="1"/>
    </location>
</feature>
<dbReference type="Gene3D" id="2.40.70.10">
    <property type="entry name" value="Acid Proteases"/>
    <property type="match status" value="1"/>
</dbReference>
<feature type="region of interest" description="Disordered" evidence="8">
    <location>
        <begin position="107"/>
        <end position="135"/>
    </location>
</feature>
<evidence type="ECO:0000256" key="7">
    <source>
        <dbReference type="SAM" id="Coils"/>
    </source>
</evidence>
<dbReference type="Gene3D" id="3.30.420.10">
    <property type="entry name" value="Ribonuclease H-like superfamily/Ribonuclease H"/>
    <property type="match status" value="1"/>
</dbReference>
<keyword evidence="1" id="KW-0808">Transferase</keyword>
<dbReference type="InterPro" id="IPR012337">
    <property type="entry name" value="RNaseH-like_sf"/>
</dbReference>
<feature type="compositionally biased region" description="Basic residues" evidence="8">
    <location>
        <begin position="119"/>
        <end position="128"/>
    </location>
</feature>
<keyword evidence="4" id="KW-0255">Endonuclease</keyword>
<reference evidence="11" key="1">
    <citation type="journal article" date="2019" name="Sci. Rep.">
        <title>Draft genome of Tanacetum cinerariifolium, the natural source of mosquito coil.</title>
        <authorList>
            <person name="Yamashiro T."/>
            <person name="Shiraishi A."/>
            <person name="Satake H."/>
            <person name="Nakayama K."/>
        </authorList>
    </citation>
    <scope>NUCLEOTIDE SEQUENCE</scope>
</reference>
<keyword evidence="4" id="KW-0378">Hydrolase</keyword>
<dbReference type="InterPro" id="IPR050951">
    <property type="entry name" value="Retrovirus_Pol_polyprotein"/>
</dbReference>
<dbReference type="PROSITE" id="PS50158">
    <property type="entry name" value="ZF_CCHC"/>
    <property type="match status" value="1"/>
</dbReference>
<dbReference type="InterPro" id="IPR001584">
    <property type="entry name" value="Integrase_cat-core"/>
</dbReference>
<feature type="region of interest" description="Disordered" evidence="8">
    <location>
        <begin position="316"/>
        <end position="354"/>
    </location>
</feature>
<keyword evidence="6" id="KW-0863">Zinc-finger</keyword>
<dbReference type="GO" id="GO:0008270">
    <property type="term" value="F:zinc ion binding"/>
    <property type="evidence" value="ECO:0007669"/>
    <property type="project" value="UniProtKB-KW"/>
</dbReference>
<dbReference type="Pfam" id="PF17919">
    <property type="entry name" value="RT_RNaseH_2"/>
    <property type="match status" value="1"/>
</dbReference>
<feature type="coiled-coil region" evidence="7">
    <location>
        <begin position="584"/>
        <end position="611"/>
    </location>
</feature>
<dbReference type="Gene3D" id="4.10.60.10">
    <property type="entry name" value="Zinc finger, CCHC-type"/>
    <property type="match status" value="1"/>
</dbReference>
<sequence length="1133" mass="128207">KKEIWLKGLFIKSGYELRLVTSIATGALVKGCSRTEVLTRVKGSAYRCAGIFAKKEALVNFLTDPSNGRSTLRLADVLVFGWVGRKHACIDLTGFLLLMRTRSAGRPVAKSRGGETGKRVGKGGRGRGLRGGNDKHVDELNGQGNDQGLGANGGIEGVNRNVEGVNGGVGGAPDFSTIIAQQLQNLLPTMLAQVGNQGNVENQNGKALTWWNSQICTLSREVAVSMSWNDFKFMMIEEFCPSHEMQKLETELWNHAMVGARAEHTDRTEKPNRTGLNEPNVFRFSPRSGVLDQFGLRSGRSGPVQSLLPKNLNIMLCRTGPDRRPNRTRPTRTGPKTEPDQADPDRTRLGRPGPDLTISVWSSVWRFRPIRSRSDPVLVGDEMIACNRTRTGNAFNSTANPVGRENMGHLAKDCRGVPKNVNPVNARNLTVRTCYGCGSTDHVSSACPRLNRAQGPRGNHPNQVAANNGDQGRGNQGNHARGKAFMLGAEKARQDPNIVTRIEPNELGFRYEIEIASRQLLEIDKVIKGCKLEIEGHVFDIDLIPFGHGSFDVIIGMDWLSNHKAKIICHEKVVRLPLLDGKVLKVLGDKLKEKIRQLKRAKAKEKEQEEIVVVRDFLEVFLNDLSGLPFVWEIEYRIELIPGAVPVAKSPYRLTPFELEELSGQLKELQDKGFIRPSLSPWGAPVLFVKKKDGSFRMCIDYRELNKLTVKNRDPLPRIDDLFDQLQGPYFFSKIDLRFGYHQLRVHRDDIPKTVFRTRYGHFEFTVMPFDDILIYFKTQEEHADHLRHMINGNGIHVDPSMTKAVKNWKAPRTPTEKCKTFDWGEEYELAFQTLKDKLCNAPVLALFDGSKEFVVYCDASEIGLGCVLMQRKLFSDYDYEIRYHPGNANVMADALSRKERVNPKRVRAMNMTFQSSIKDRILTAQKEVVDESVGLQKDEAHKSKYSVYPGADKMYYDLRVRTSSGHDTIWVVVDRLSKSAHFLPMREDYKMDRFARLYLNEIVARHGVPISIISDRDSRFTSRFWQSMQEAFETRLDMSMAYHPQTDGQSEHTIQTLEYMLRACVLDFRGSWEVHLSLVEFSYNNSYHSSVRCSPFKALYGRKCRSPIMWAEVREGQLIGHELVQETTEKIS</sequence>
<dbReference type="GO" id="GO:0016779">
    <property type="term" value="F:nucleotidyltransferase activity"/>
    <property type="evidence" value="ECO:0007669"/>
    <property type="project" value="UniProtKB-KW"/>
</dbReference>
<evidence type="ECO:0000256" key="3">
    <source>
        <dbReference type="ARBA" id="ARBA00022722"/>
    </source>
</evidence>
<feature type="region of interest" description="Disordered" evidence="8">
    <location>
        <begin position="452"/>
        <end position="480"/>
    </location>
</feature>
<dbReference type="AlphaFoldDB" id="A0A699I794"/>
<evidence type="ECO:0000256" key="2">
    <source>
        <dbReference type="ARBA" id="ARBA00022695"/>
    </source>
</evidence>
<evidence type="ECO:0008006" key="12">
    <source>
        <dbReference type="Google" id="ProtNLM"/>
    </source>
</evidence>
<keyword evidence="6" id="KW-0479">Metal-binding</keyword>
<protein>
    <recommendedName>
        <fullName evidence="12">Reverse transcriptase domain-containing protein</fullName>
    </recommendedName>
</protein>
<dbReference type="InterPro" id="IPR001878">
    <property type="entry name" value="Znf_CCHC"/>
</dbReference>
<dbReference type="Pfam" id="PF00078">
    <property type="entry name" value="RVT_1"/>
    <property type="match status" value="1"/>
</dbReference>
<dbReference type="SUPFAM" id="SSF56672">
    <property type="entry name" value="DNA/RNA polymerases"/>
    <property type="match status" value="1"/>
</dbReference>
<evidence type="ECO:0000256" key="4">
    <source>
        <dbReference type="ARBA" id="ARBA00022759"/>
    </source>
</evidence>
<dbReference type="GO" id="GO:0004519">
    <property type="term" value="F:endonuclease activity"/>
    <property type="evidence" value="ECO:0007669"/>
    <property type="project" value="UniProtKB-KW"/>
</dbReference>
<name>A0A699I794_TANCI</name>
<dbReference type="PROSITE" id="PS50994">
    <property type="entry name" value="INTEGRASE"/>
    <property type="match status" value="1"/>
</dbReference>
<dbReference type="EMBL" id="BKCJ010262197">
    <property type="protein sequence ID" value="GEZ29547.1"/>
    <property type="molecule type" value="Genomic_DNA"/>
</dbReference>
<dbReference type="InterPro" id="IPR000477">
    <property type="entry name" value="RT_dom"/>
</dbReference>
<keyword evidence="5" id="KW-0511">Multifunctional enzyme</keyword>
<keyword evidence="6" id="KW-0862">Zinc</keyword>
<accession>A0A699I794</accession>
<dbReference type="InterPro" id="IPR043502">
    <property type="entry name" value="DNA/RNA_pol_sf"/>
</dbReference>
<dbReference type="Gene3D" id="3.30.70.270">
    <property type="match status" value="2"/>
</dbReference>
<evidence type="ECO:0000259" key="9">
    <source>
        <dbReference type="PROSITE" id="PS50158"/>
    </source>
</evidence>
<organism evidence="11">
    <name type="scientific">Tanacetum cinerariifolium</name>
    <name type="common">Dalmatian daisy</name>
    <name type="synonym">Chrysanthemum cinerariifolium</name>
    <dbReference type="NCBI Taxonomy" id="118510"/>
    <lineage>
        <taxon>Eukaryota</taxon>
        <taxon>Viridiplantae</taxon>
        <taxon>Streptophyta</taxon>
        <taxon>Embryophyta</taxon>
        <taxon>Tracheophyta</taxon>
        <taxon>Spermatophyta</taxon>
        <taxon>Magnoliopsida</taxon>
        <taxon>eudicotyledons</taxon>
        <taxon>Gunneridae</taxon>
        <taxon>Pentapetalae</taxon>
        <taxon>asterids</taxon>
        <taxon>campanulids</taxon>
        <taxon>Asterales</taxon>
        <taxon>Asteraceae</taxon>
        <taxon>Asteroideae</taxon>
        <taxon>Anthemideae</taxon>
        <taxon>Anthemidinae</taxon>
        <taxon>Tanacetum</taxon>
    </lineage>
</organism>
<dbReference type="GO" id="GO:0015074">
    <property type="term" value="P:DNA integration"/>
    <property type="evidence" value="ECO:0007669"/>
    <property type="project" value="InterPro"/>
</dbReference>
<evidence type="ECO:0000256" key="1">
    <source>
        <dbReference type="ARBA" id="ARBA00022679"/>
    </source>
</evidence>
<dbReference type="InterPro" id="IPR036397">
    <property type="entry name" value="RNaseH_sf"/>
</dbReference>
<evidence type="ECO:0000313" key="11">
    <source>
        <dbReference type="EMBL" id="GEZ29547.1"/>
    </source>
</evidence>
<keyword evidence="2" id="KW-0548">Nucleotidyltransferase</keyword>
<dbReference type="InterPro" id="IPR041577">
    <property type="entry name" value="RT_RNaseH_2"/>
</dbReference>
<dbReference type="CDD" id="cd00303">
    <property type="entry name" value="retropepsin_like"/>
    <property type="match status" value="1"/>
</dbReference>
<keyword evidence="7" id="KW-0175">Coiled coil</keyword>
<dbReference type="CDD" id="cd01647">
    <property type="entry name" value="RT_LTR"/>
    <property type="match status" value="1"/>
</dbReference>
<evidence type="ECO:0000256" key="6">
    <source>
        <dbReference type="PROSITE-ProRule" id="PRU00047"/>
    </source>
</evidence>
<dbReference type="Gene3D" id="3.10.10.10">
    <property type="entry name" value="HIV Type 1 Reverse Transcriptase, subunit A, domain 1"/>
    <property type="match status" value="1"/>
</dbReference>
<keyword evidence="3" id="KW-0540">Nuclease</keyword>
<feature type="compositionally biased region" description="Basic and acidic residues" evidence="8">
    <location>
        <begin position="335"/>
        <end position="348"/>
    </location>
</feature>
<feature type="domain" description="Integrase catalytic" evidence="10">
    <location>
        <begin position="946"/>
        <end position="1104"/>
    </location>
</feature>
<dbReference type="InterPro" id="IPR021109">
    <property type="entry name" value="Peptidase_aspartic_dom_sf"/>
</dbReference>